<evidence type="ECO:0000313" key="4">
    <source>
        <dbReference type="EMBL" id="KGB37703.1"/>
    </source>
</evidence>
<keyword evidence="2" id="KW-1133">Transmembrane helix</keyword>
<feature type="transmembrane region" description="Helical" evidence="2">
    <location>
        <begin position="58"/>
        <end position="78"/>
    </location>
</feature>
<gene>
    <name evidence="3" type="ORF">MS3_00005406</name>
    <name evidence="4" type="ORF">MS3_06055</name>
</gene>
<dbReference type="AlphaFoldDB" id="A0A095C6N2"/>
<name>A0A095C6N2_SCHHA</name>
<evidence type="ECO:0000256" key="1">
    <source>
        <dbReference type="SAM" id="MobiDB-lite"/>
    </source>
</evidence>
<evidence type="ECO:0000313" key="5">
    <source>
        <dbReference type="Proteomes" id="UP000471633"/>
    </source>
</evidence>
<organism evidence="4">
    <name type="scientific">Schistosoma haematobium</name>
    <name type="common">Blood fluke</name>
    <dbReference type="NCBI Taxonomy" id="6185"/>
    <lineage>
        <taxon>Eukaryota</taxon>
        <taxon>Metazoa</taxon>
        <taxon>Spiralia</taxon>
        <taxon>Lophotrochozoa</taxon>
        <taxon>Platyhelminthes</taxon>
        <taxon>Trematoda</taxon>
        <taxon>Digenea</taxon>
        <taxon>Strigeidida</taxon>
        <taxon>Schistosomatoidea</taxon>
        <taxon>Schistosomatidae</taxon>
        <taxon>Schistosoma</taxon>
    </lineage>
</organism>
<reference evidence="3" key="3">
    <citation type="submission" date="2021-06" db="EMBL/GenBank/DDBJ databases">
        <title>Chromosome-level genome assembly for S. haematobium.</title>
        <authorList>
            <person name="Stroehlein A.J."/>
        </authorList>
    </citation>
    <scope>NUCLEOTIDE SEQUENCE</scope>
</reference>
<keyword evidence="2" id="KW-0472">Membrane</keyword>
<feature type="region of interest" description="Disordered" evidence="1">
    <location>
        <begin position="106"/>
        <end position="134"/>
    </location>
</feature>
<dbReference type="RefSeq" id="XP_012797465.1">
    <property type="nucleotide sequence ID" value="XM_012942011.1"/>
</dbReference>
<evidence type="ECO:0000256" key="2">
    <source>
        <dbReference type="SAM" id="Phobius"/>
    </source>
</evidence>
<reference evidence="3" key="4">
    <citation type="journal article" date="2022" name="PLoS Pathog.">
        <title>Chromosome-level genome of Schistosoma haematobium underpins genome-wide explorations of molecular variation.</title>
        <authorList>
            <person name="Stroehlein A.J."/>
            <person name="Korhonen P.K."/>
            <person name="Lee V.V."/>
            <person name="Ralph S.A."/>
            <person name="Mentink-Kane M."/>
            <person name="You H."/>
            <person name="McManus D.P."/>
            <person name="Tchuente L.T."/>
            <person name="Stothard J.R."/>
            <person name="Kaur P."/>
            <person name="Dudchenko O."/>
            <person name="Aiden E.L."/>
            <person name="Yang B."/>
            <person name="Yang H."/>
            <person name="Emery A.M."/>
            <person name="Webster B.L."/>
            <person name="Brindley P.J."/>
            <person name="Rollinson D."/>
            <person name="Chang B.C.H."/>
            <person name="Gasser R.B."/>
            <person name="Young N.D."/>
        </authorList>
    </citation>
    <scope>NUCLEOTIDE SEQUENCE</scope>
</reference>
<keyword evidence="5" id="KW-1185">Reference proteome</keyword>
<dbReference type="GeneID" id="24593470"/>
<protein>
    <submittedName>
        <fullName evidence="4">Uncharacterized protein</fullName>
    </submittedName>
</protein>
<feature type="region of interest" description="Disordered" evidence="1">
    <location>
        <begin position="278"/>
        <end position="306"/>
    </location>
</feature>
<reference evidence="4" key="1">
    <citation type="journal article" date="2012" name="Nat. Genet.">
        <title>Whole-genome sequence of Schistosoma haematobium.</title>
        <authorList>
            <person name="Young N.D."/>
            <person name="Jex A.R."/>
            <person name="Li B."/>
            <person name="Liu S."/>
            <person name="Yang L."/>
            <person name="Xiong Z."/>
            <person name="Li Y."/>
            <person name="Cantacessi C."/>
            <person name="Hall R.S."/>
            <person name="Xu X."/>
            <person name="Chen F."/>
            <person name="Wu X."/>
            <person name="Zerlotini A."/>
            <person name="Oliveira G."/>
            <person name="Hofmann A."/>
            <person name="Zhang G."/>
            <person name="Fang X."/>
            <person name="Kang Y."/>
            <person name="Campbell B.E."/>
            <person name="Loukas A."/>
            <person name="Ranganathan S."/>
            <person name="Rollinson D."/>
            <person name="Rinaldi G."/>
            <person name="Brindley P.J."/>
            <person name="Yang H."/>
            <person name="Wang J."/>
            <person name="Wang J."/>
            <person name="Gasser R.B."/>
        </authorList>
    </citation>
    <scope>NUCLEOTIDE SEQUENCE [LARGE SCALE GENOMIC DNA]</scope>
</reference>
<dbReference type="EMBL" id="KL250917">
    <property type="protein sequence ID" value="KGB37703.1"/>
    <property type="molecule type" value="Genomic_DNA"/>
</dbReference>
<dbReference type="OrthoDB" id="6244142at2759"/>
<accession>A0A095C6N2</accession>
<dbReference type="CTD" id="24593470"/>
<dbReference type="Proteomes" id="UP000471633">
    <property type="component" value="Unassembled WGS sequence"/>
</dbReference>
<proteinExistence type="predicted"/>
<reference evidence="3" key="2">
    <citation type="journal article" date="2019" name="Gigascience">
        <title>High-quality Schistosoma haematobium genome achieved by single-molecule and long-range sequencing.</title>
        <authorList>
            <person name="Stroehlein A.J."/>
            <person name="Korhonen P.K."/>
            <person name="Chong T.M."/>
            <person name="Lim Y.L."/>
            <person name="Chan K.G."/>
            <person name="Webster B."/>
            <person name="Rollinson D."/>
            <person name="Brindley P.J."/>
            <person name="Gasser R.B."/>
            <person name="Young N.D."/>
        </authorList>
    </citation>
    <scope>NUCLEOTIDE SEQUENCE</scope>
</reference>
<dbReference type="KEGG" id="shx:MS3_00005406"/>
<keyword evidence="2" id="KW-0812">Transmembrane</keyword>
<feature type="compositionally biased region" description="Basic and acidic residues" evidence="1">
    <location>
        <begin position="109"/>
        <end position="130"/>
    </location>
</feature>
<dbReference type="EMBL" id="AMPZ03000003">
    <property type="protein sequence ID" value="KAH9587812.1"/>
    <property type="molecule type" value="Genomic_DNA"/>
</dbReference>
<evidence type="ECO:0000313" key="3">
    <source>
        <dbReference type="EMBL" id="KAH9587812.1"/>
    </source>
</evidence>
<sequence length="365" mass="43226">MSTKSLFPIHIIDPTYKDINEYAKDYDYDLRGVPISKWTLIINYPLIYLKYYLENYSFLSYLLPVILLLIFYILMNLVESINCLYYKMKIAREWKKFTDKHYRPVSTENKPEDINLKRSKQSHEQCKEDTSNVTEGQQKEDLIDPVLTCLPYHMRKLLTITTVNDKVSNETNTESIDEKIQLQEIESQGWINEYISRVRVAMKQAAKYQKIKSYPCEEWNSLVCYNEDGNDQNEGQENPNSIKEVGSSKMKTQLVDNDHKDDKNNEKQKPLLEFQFKGTGESHGKLSGTREQNSLAPISHKKRNKRYQSKQRLMKFNKPLYLTTEQALFKDSGQVSNLHSLSYRQNSYHYYSRHHKRHKRSEKEI</sequence>